<dbReference type="Proteomes" id="UP000322110">
    <property type="component" value="Unassembled WGS sequence"/>
</dbReference>
<protein>
    <submittedName>
        <fullName evidence="1">AAA family ATPase</fullName>
    </submittedName>
</protein>
<sequence length="167" mass="18116">MLVVFGGLPGVGKTSIASRVARQEKAVFLRIDAVEQAIRDAGVPDKAIGPSGYYVAYELAATQLRFGHAVVVDCVNPVPVTRAAWRQVAARAGAAVLEVEVVCGDPAEHRRRVERRSADIAHLALPDWAAVQAREYLPWPKPDLVLDSARLSVEQSVEMVRQALRGL</sequence>
<dbReference type="PANTHER" id="PTHR37807">
    <property type="entry name" value="OS07G0160300 PROTEIN"/>
    <property type="match status" value="1"/>
</dbReference>
<keyword evidence="2" id="KW-1185">Reference proteome</keyword>
<proteinExistence type="predicted"/>
<dbReference type="RefSeq" id="WP_149811521.1">
    <property type="nucleotide sequence ID" value="NZ_VUKA01000002.1"/>
</dbReference>
<accession>A0A5B2TIN9</accession>
<dbReference type="OrthoDB" id="3819922at2"/>
<dbReference type="InterPro" id="IPR027417">
    <property type="entry name" value="P-loop_NTPase"/>
</dbReference>
<reference evidence="1 2" key="1">
    <citation type="journal article" date="2015" name="Int. J. Syst. Evol. Microbiol.">
        <title>Roseomonas oryzae sp. nov., isolated from paddy rhizosphere soil.</title>
        <authorList>
            <person name="Ramaprasad E.V."/>
            <person name="Sasikala Ch."/>
            <person name="Ramana Ch.V."/>
        </authorList>
    </citation>
    <scope>NUCLEOTIDE SEQUENCE [LARGE SCALE GENOMIC DNA]</scope>
    <source>
        <strain evidence="1 2">KCTC 42542</strain>
    </source>
</reference>
<dbReference type="PANTHER" id="PTHR37807:SF3">
    <property type="entry name" value="OS07G0160300 PROTEIN"/>
    <property type="match status" value="1"/>
</dbReference>
<dbReference type="AlphaFoldDB" id="A0A5B2TIN9"/>
<dbReference type="Pfam" id="PF13671">
    <property type="entry name" value="AAA_33"/>
    <property type="match status" value="1"/>
</dbReference>
<dbReference type="EMBL" id="VUKA01000002">
    <property type="protein sequence ID" value="KAA2213865.1"/>
    <property type="molecule type" value="Genomic_DNA"/>
</dbReference>
<dbReference type="Gene3D" id="3.40.50.300">
    <property type="entry name" value="P-loop containing nucleotide triphosphate hydrolases"/>
    <property type="match status" value="1"/>
</dbReference>
<organism evidence="1 2">
    <name type="scientific">Teichococcus oryzae</name>
    <dbReference type="NCBI Taxonomy" id="1608942"/>
    <lineage>
        <taxon>Bacteria</taxon>
        <taxon>Pseudomonadati</taxon>
        <taxon>Pseudomonadota</taxon>
        <taxon>Alphaproteobacteria</taxon>
        <taxon>Acetobacterales</taxon>
        <taxon>Roseomonadaceae</taxon>
        <taxon>Roseomonas</taxon>
    </lineage>
</organism>
<gene>
    <name evidence="1" type="ORF">F0Q34_07380</name>
</gene>
<evidence type="ECO:0000313" key="2">
    <source>
        <dbReference type="Proteomes" id="UP000322110"/>
    </source>
</evidence>
<dbReference type="SUPFAM" id="SSF52540">
    <property type="entry name" value="P-loop containing nucleoside triphosphate hydrolases"/>
    <property type="match status" value="1"/>
</dbReference>
<name>A0A5B2TIN9_9PROT</name>
<comment type="caution">
    <text evidence="1">The sequence shown here is derived from an EMBL/GenBank/DDBJ whole genome shotgun (WGS) entry which is preliminary data.</text>
</comment>
<evidence type="ECO:0000313" key="1">
    <source>
        <dbReference type="EMBL" id="KAA2213865.1"/>
    </source>
</evidence>